<sequence>MVASTKFASLVGTVTLAFVLASSLHPVRTAPVGSIRRQDATSDAAAAPAPAGFISVAQPQMTEQDIYALGIPDAPASSANTSTADSQLQQVLQAASQAALSTSDKTSSIINHWDPTPPVAGATAATPATAPVAASNAQIPASNVTMTGNPNDGSLYQQVVGTPAGAPGSTDAALSGNADDGDAYRQIVAEQMQQFGAQGLQASKRQEQQSGLGLGVPTPSSATMVPNAAVPEASGAATAADASASTATSAAPASASDLAGVPVAAPVPSDFSTPPTASPAGDAAVPSALSPSVPAVPDPVSSAVPSTPALPTGEVPPAPALPTGAVPPVSAAPSVSAPVSDAPALPTGAVTAVPSLAGGLKDASDASATTLLPTSDANPTATAAPSAAVASAAATGDLTMTVTLPSQAQPTSLSSLANVLANNRKEETDDDADWKTMTILVPADAFGGNTKVNAPISTASASSTVSVSANENAVSSSSATPTAAPINLSSFSSMKAQATPAVLTIPLTGVIDGTTYSTMLTLTVPGGAKTSSLAVTDKVATATASATASSAKPSSTTSVDPSYISPEDTPPLLRSSSTASTPAATATASPSNSNNDDECDDTDDADSAQVTPTAGGKSLMTKVWDWVTGKPLNERDFLDDYGIDYDDDEEEFYDAQQ</sequence>
<feature type="region of interest" description="Disordered" evidence="1">
    <location>
        <begin position="270"/>
        <end position="322"/>
    </location>
</feature>
<organism evidence="3 4">
    <name type="scientific">Pseudozyma hubeiensis (strain SY62)</name>
    <name type="common">Yeast</name>
    <dbReference type="NCBI Taxonomy" id="1305764"/>
    <lineage>
        <taxon>Eukaryota</taxon>
        <taxon>Fungi</taxon>
        <taxon>Dikarya</taxon>
        <taxon>Basidiomycota</taxon>
        <taxon>Ustilaginomycotina</taxon>
        <taxon>Ustilaginomycetes</taxon>
        <taxon>Ustilaginales</taxon>
        <taxon>Ustilaginaceae</taxon>
        <taxon>Pseudozyma</taxon>
    </lineage>
</organism>
<feature type="compositionally biased region" description="Acidic residues" evidence="1">
    <location>
        <begin position="595"/>
        <end position="606"/>
    </location>
</feature>
<evidence type="ECO:0000313" key="4">
    <source>
        <dbReference type="Proteomes" id="UP000014071"/>
    </source>
</evidence>
<feature type="region of interest" description="Disordered" evidence="1">
    <location>
        <begin position="198"/>
        <end position="226"/>
    </location>
</feature>
<dbReference type="Proteomes" id="UP000014071">
    <property type="component" value="Unassembled WGS sequence"/>
</dbReference>
<evidence type="ECO:0000313" key="3">
    <source>
        <dbReference type="EMBL" id="GAC95133.1"/>
    </source>
</evidence>
<proteinExistence type="predicted"/>
<name>R9P1G4_PSEHS</name>
<feature type="compositionally biased region" description="Low complexity" evidence="1">
    <location>
        <begin position="544"/>
        <end position="560"/>
    </location>
</feature>
<keyword evidence="2" id="KW-0732">Signal</keyword>
<dbReference type="STRING" id="1305764.R9P1G4"/>
<evidence type="ECO:0000256" key="1">
    <source>
        <dbReference type="SAM" id="MobiDB-lite"/>
    </source>
</evidence>
<dbReference type="HOGENOM" id="CLU_374359_0_0_1"/>
<protein>
    <submittedName>
        <fullName evidence="3">Uncharacterized protein</fullName>
    </submittedName>
</protein>
<feature type="compositionally biased region" description="Low complexity" evidence="1">
    <location>
        <begin position="575"/>
        <end position="594"/>
    </location>
</feature>
<reference evidence="4" key="1">
    <citation type="journal article" date="2013" name="Genome Announc.">
        <title>Draft genome sequence of the basidiomycetous yeast-like fungus Pseudozyma hubeiensis SY62, which produces an abundant amount of the biosurfactant mannosylerythritol lipids.</title>
        <authorList>
            <person name="Konishi M."/>
            <person name="Hatada Y."/>
            <person name="Horiuchi J."/>
        </authorList>
    </citation>
    <scope>NUCLEOTIDE SEQUENCE [LARGE SCALE GENOMIC DNA]</scope>
    <source>
        <strain evidence="4">SY62</strain>
    </source>
</reference>
<gene>
    <name evidence="3" type="ORF">PHSY_002708</name>
</gene>
<accession>R9P1G4</accession>
<evidence type="ECO:0000256" key="2">
    <source>
        <dbReference type="SAM" id="SignalP"/>
    </source>
</evidence>
<dbReference type="GeneID" id="24107999"/>
<feature type="signal peptide" evidence="2">
    <location>
        <begin position="1"/>
        <end position="29"/>
    </location>
</feature>
<feature type="chain" id="PRO_5004477909" evidence="2">
    <location>
        <begin position="30"/>
        <end position="657"/>
    </location>
</feature>
<dbReference type="RefSeq" id="XP_012188720.1">
    <property type="nucleotide sequence ID" value="XM_012333330.1"/>
</dbReference>
<dbReference type="eggNOG" id="KOG1216">
    <property type="taxonomic scope" value="Eukaryota"/>
</dbReference>
<dbReference type="OrthoDB" id="2556531at2759"/>
<feature type="compositionally biased region" description="Polar residues" evidence="1">
    <location>
        <begin position="198"/>
        <end position="211"/>
    </location>
</feature>
<feature type="compositionally biased region" description="Low complexity" evidence="1">
    <location>
        <begin position="282"/>
        <end position="312"/>
    </location>
</feature>
<keyword evidence="4" id="KW-1185">Reference proteome</keyword>
<dbReference type="EMBL" id="DF238790">
    <property type="protein sequence ID" value="GAC95133.1"/>
    <property type="molecule type" value="Genomic_DNA"/>
</dbReference>
<dbReference type="AlphaFoldDB" id="R9P1G4"/>
<feature type="region of interest" description="Disordered" evidence="1">
    <location>
        <begin position="544"/>
        <end position="615"/>
    </location>
</feature>